<name>A0ABN3V8T6_9PSEU</name>
<dbReference type="InterPro" id="IPR013974">
    <property type="entry name" value="SAF"/>
</dbReference>
<reference evidence="3 4" key="1">
    <citation type="journal article" date="2019" name="Int. J. Syst. Evol. Microbiol.">
        <title>The Global Catalogue of Microorganisms (GCM) 10K type strain sequencing project: providing services to taxonomists for standard genome sequencing and annotation.</title>
        <authorList>
            <consortium name="The Broad Institute Genomics Platform"/>
            <consortium name="The Broad Institute Genome Sequencing Center for Infectious Disease"/>
            <person name="Wu L."/>
            <person name="Ma J."/>
        </authorList>
    </citation>
    <scope>NUCLEOTIDE SEQUENCE [LARGE SCALE GENOMIC DNA]</scope>
    <source>
        <strain evidence="3 4">JCM 9383</strain>
    </source>
</reference>
<accession>A0ABN3V8T6</accession>
<gene>
    <name evidence="3" type="ORF">GCM10010470_17690</name>
</gene>
<dbReference type="CDD" id="cd11614">
    <property type="entry name" value="SAF_CpaB_FlgA_like"/>
    <property type="match status" value="1"/>
</dbReference>
<evidence type="ECO:0000259" key="2">
    <source>
        <dbReference type="SMART" id="SM00858"/>
    </source>
</evidence>
<evidence type="ECO:0000313" key="3">
    <source>
        <dbReference type="EMBL" id="GAA2784103.1"/>
    </source>
</evidence>
<sequence length="213" mass="22364">MGTKTESRLRNLLPDGRYAQIVLLRRATAVVLTLLAAMLAIQPRPGPEASEAPVLVAARDLPPGHVLAREDLAERSMPLELVPGGALNQLNAAEGRVLGSASRRGEPLTDVRLAGPAQTALTTGDAGHAAVPVRLEDPDIADLLYPGRRVDLVTTATRSGNSSVLAERAPVISVRPPGEQRDQGRLIVVGLPEQLAPAVATASITRSVTVTLR</sequence>
<evidence type="ECO:0000256" key="1">
    <source>
        <dbReference type="SAM" id="Phobius"/>
    </source>
</evidence>
<organism evidence="3 4">
    <name type="scientific">Saccharopolyspora taberi</name>
    <dbReference type="NCBI Taxonomy" id="60895"/>
    <lineage>
        <taxon>Bacteria</taxon>
        <taxon>Bacillati</taxon>
        <taxon>Actinomycetota</taxon>
        <taxon>Actinomycetes</taxon>
        <taxon>Pseudonocardiales</taxon>
        <taxon>Pseudonocardiaceae</taxon>
        <taxon>Saccharopolyspora</taxon>
    </lineage>
</organism>
<evidence type="ECO:0000313" key="4">
    <source>
        <dbReference type="Proteomes" id="UP001500979"/>
    </source>
</evidence>
<feature type="domain" description="SAF" evidence="2">
    <location>
        <begin position="52"/>
        <end position="114"/>
    </location>
</feature>
<keyword evidence="1" id="KW-0472">Membrane</keyword>
<dbReference type="EMBL" id="BAAAUX010000010">
    <property type="protein sequence ID" value="GAA2784103.1"/>
    <property type="molecule type" value="Genomic_DNA"/>
</dbReference>
<keyword evidence="4" id="KW-1185">Reference proteome</keyword>
<dbReference type="SMART" id="SM00858">
    <property type="entry name" value="SAF"/>
    <property type="match status" value="1"/>
</dbReference>
<feature type="transmembrane region" description="Helical" evidence="1">
    <location>
        <begin position="21"/>
        <end position="41"/>
    </location>
</feature>
<protein>
    <submittedName>
        <fullName evidence="3">SAF domain-containing protein</fullName>
    </submittedName>
</protein>
<dbReference type="RefSeq" id="WP_344679005.1">
    <property type="nucleotide sequence ID" value="NZ_BAAAUX010000010.1"/>
</dbReference>
<dbReference type="Proteomes" id="UP001500979">
    <property type="component" value="Unassembled WGS sequence"/>
</dbReference>
<proteinExistence type="predicted"/>
<keyword evidence="1" id="KW-1133">Transmembrane helix</keyword>
<keyword evidence="1" id="KW-0812">Transmembrane</keyword>
<comment type="caution">
    <text evidence="3">The sequence shown here is derived from an EMBL/GenBank/DDBJ whole genome shotgun (WGS) entry which is preliminary data.</text>
</comment>
<dbReference type="Pfam" id="PF08666">
    <property type="entry name" value="SAF"/>
    <property type="match status" value="1"/>
</dbReference>